<evidence type="ECO:0000256" key="1">
    <source>
        <dbReference type="ARBA" id="ARBA00004123"/>
    </source>
</evidence>
<dbReference type="PANTHER" id="PTHR13339:SF0">
    <property type="entry name" value="COP9 SIGNALOSOME COMPLEX SUBUNIT 8"/>
    <property type="match status" value="1"/>
</dbReference>
<dbReference type="GO" id="GO:0008180">
    <property type="term" value="C:COP9 signalosome"/>
    <property type="evidence" value="ECO:0007669"/>
    <property type="project" value="UniProtKB-KW"/>
</dbReference>
<dbReference type="GO" id="GO:0005737">
    <property type="term" value="C:cytoplasm"/>
    <property type="evidence" value="ECO:0007669"/>
    <property type="project" value="UniProtKB-SubCell"/>
</dbReference>
<dbReference type="InterPro" id="IPR033205">
    <property type="entry name" value="COP9_CSN8"/>
</dbReference>
<dbReference type="GO" id="GO:0010387">
    <property type="term" value="P:COP9 signalosome assembly"/>
    <property type="evidence" value="ECO:0007669"/>
    <property type="project" value="InterPro"/>
</dbReference>
<evidence type="ECO:0000256" key="3">
    <source>
        <dbReference type="ARBA" id="ARBA00008252"/>
    </source>
</evidence>
<dbReference type="SMART" id="SM00327">
    <property type="entry name" value="VWA"/>
    <property type="match status" value="2"/>
</dbReference>
<evidence type="ECO:0000256" key="4">
    <source>
        <dbReference type="ARBA" id="ARBA00014875"/>
    </source>
</evidence>
<evidence type="ECO:0000313" key="10">
    <source>
        <dbReference type="Proteomes" id="UP000886611"/>
    </source>
</evidence>
<dbReference type="FunFam" id="3.40.50.410:FF:000016">
    <property type="entry name" value="Collagen type VI alpha 3 chain"/>
    <property type="match status" value="1"/>
</dbReference>
<dbReference type="CDD" id="cd01450">
    <property type="entry name" value="vWFA_subfamily_ECM"/>
    <property type="match status" value="2"/>
</dbReference>
<dbReference type="EMBL" id="JAATIS010005477">
    <property type="protein sequence ID" value="KAG2459162.1"/>
    <property type="molecule type" value="Genomic_DNA"/>
</dbReference>
<evidence type="ECO:0000259" key="8">
    <source>
        <dbReference type="PROSITE" id="PS50234"/>
    </source>
</evidence>
<sequence>MWTRPARLHNSLGLFVLPGSQECPLYPTELAFVVDSSQGVPREVFNRMKRTILSIVNNLTITESNCPRGARVALLSFNNEVATEIRFADNLKKKPLVQKIEELQYLATTKERSLETAMHFVARNTFKRVRSGFLMRKVAIFFTGAPVKSSATLGTAAMKLYDSGISTVFLTPRDDRVLAQAVQINGTGMAQVLTLPAPEGQFNQALKKVVNCHVCLDFCSPDASCDFVPPVSSRERRSSTFDVDIDIAFILDSSETTTPLQFLEMKRYIASMVDHMEITADPKASEHHARVAVVQHAPFEFKRNRSSTPARVEVGLTDYSSKEGIKDFLANTMTQLEGVRALDRAIEYTVEDLFHKVPHPRPLKVIVLMVTGEIPEGDLGRLQKTVVEAKCRGFFIVVLGIGKQASVKDLSGLASEPADVFFKKVEKVSFFYEERLQRFARLIPKFISGADFLIKRRHLDSPASLCLTECQFIGGASGGLEEPTTAHSDQQGRQSCPLISAKVERSSPRLFPPRVCGVKSPCDLILIAGPQAPGGIATPQVYGQLLALYLLHNDMNNARYLWKRIPQALKTANLELGAIWAVGQHIWQRDFPGIYTTIAAYQWSESIQPIMDALREATRQRAFGLVAQAYTSITADDFAAFVGCPVDEAVQDATRSFASPSDPNFDAPVSRLPLSRRQCHPIRSGLSSWRVSSVGSPSDRLAVKSLAYSTERSGQAWHTQTTEQVAARCLSLDVLLVPYVVSRLLLPLSPVRISVVSHCGHVTVIVTHEVMWQLMLLWRWCQVSLHFFRDPLSFNLTAVCFNPPGVVNQGWQADPSTRMVMPKKPDPPPVSLIPNEQQLARLTDYVAFLEN</sequence>
<comment type="caution">
    <text evidence="9">The sequence shown here is derived from an EMBL/GenBank/DDBJ whole genome shotgun (WGS) entry which is preliminary data.</text>
</comment>
<dbReference type="GO" id="GO:0000338">
    <property type="term" value="P:protein deneddylation"/>
    <property type="evidence" value="ECO:0007669"/>
    <property type="project" value="InterPro"/>
</dbReference>
<name>A0A8X8BM11_POLSE</name>
<keyword evidence="6" id="KW-0736">Signalosome</keyword>
<evidence type="ECO:0000256" key="6">
    <source>
        <dbReference type="ARBA" id="ARBA00022790"/>
    </source>
</evidence>
<organism evidence="9 10">
    <name type="scientific">Polypterus senegalus</name>
    <name type="common">Senegal bichir</name>
    <dbReference type="NCBI Taxonomy" id="55291"/>
    <lineage>
        <taxon>Eukaryota</taxon>
        <taxon>Metazoa</taxon>
        <taxon>Chordata</taxon>
        <taxon>Craniata</taxon>
        <taxon>Vertebrata</taxon>
        <taxon>Euteleostomi</taxon>
        <taxon>Actinopterygii</taxon>
        <taxon>Polypteriformes</taxon>
        <taxon>Polypteridae</taxon>
        <taxon>Polypterus</taxon>
    </lineage>
</organism>
<reference evidence="9 10" key="1">
    <citation type="journal article" date="2021" name="Cell">
        <title>Tracing the genetic footprints of vertebrate landing in non-teleost ray-finned fishes.</title>
        <authorList>
            <person name="Bi X."/>
            <person name="Wang K."/>
            <person name="Yang L."/>
            <person name="Pan H."/>
            <person name="Jiang H."/>
            <person name="Wei Q."/>
            <person name="Fang M."/>
            <person name="Yu H."/>
            <person name="Zhu C."/>
            <person name="Cai Y."/>
            <person name="He Y."/>
            <person name="Gan X."/>
            <person name="Zeng H."/>
            <person name="Yu D."/>
            <person name="Zhu Y."/>
            <person name="Jiang H."/>
            <person name="Qiu Q."/>
            <person name="Yang H."/>
            <person name="Zhang Y.E."/>
            <person name="Wang W."/>
            <person name="Zhu M."/>
            <person name="He S."/>
            <person name="Zhang G."/>
        </authorList>
    </citation>
    <scope>NUCLEOTIDE SEQUENCE [LARGE SCALE GENOMIC DNA]</scope>
    <source>
        <strain evidence="9">Bchr_013</strain>
    </source>
</reference>
<comment type="subcellular location">
    <subcellularLocation>
        <location evidence="2">Cytoplasm</location>
    </subcellularLocation>
    <subcellularLocation>
        <location evidence="1">Nucleus</location>
    </subcellularLocation>
</comment>
<feature type="domain" description="VWFA" evidence="8">
    <location>
        <begin position="29"/>
        <end position="170"/>
    </location>
</feature>
<comment type="similarity">
    <text evidence="3">Belongs to the CSN8 family.</text>
</comment>
<dbReference type="PROSITE" id="PS50234">
    <property type="entry name" value="VWFA"/>
    <property type="match status" value="2"/>
</dbReference>
<dbReference type="InterPro" id="IPR033464">
    <property type="entry name" value="CSN8_PSD8_EIF3K"/>
</dbReference>
<keyword evidence="5" id="KW-0963">Cytoplasm</keyword>
<dbReference type="FunFam" id="1.25.40.990:FF:000011">
    <property type="entry name" value="COP9 signalosome complex subunit 8-like Protein"/>
    <property type="match status" value="1"/>
</dbReference>
<dbReference type="Pfam" id="PF00092">
    <property type="entry name" value="VWA"/>
    <property type="match status" value="2"/>
</dbReference>
<evidence type="ECO:0000313" key="9">
    <source>
        <dbReference type="EMBL" id="KAG2459162.1"/>
    </source>
</evidence>
<feature type="non-terminal residue" evidence="9">
    <location>
        <position position="1"/>
    </location>
</feature>
<keyword evidence="7" id="KW-0539">Nucleus</keyword>
<protein>
    <recommendedName>
        <fullName evidence="4">COP9 signalosome complex subunit 8</fullName>
    </recommendedName>
</protein>
<dbReference type="Pfam" id="PF10075">
    <property type="entry name" value="CSN8_PSD8_EIF3K"/>
    <property type="match status" value="1"/>
</dbReference>
<accession>A0A8X8BM11</accession>
<dbReference type="FunFam" id="3.40.50.410:FF:000021">
    <property type="entry name" value="Collagen, type VI, alpha 3"/>
    <property type="match status" value="1"/>
</dbReference>
<gene>
    <name evidence="9" type="primary">Col6a3_2</name>
    <name evidence="9" type="ORF">GTO96_0018749</name>
</gene>
<dbReference type="InterPro" id="IPR002035">
    <property type="entry name" value="VWF_A"/>
</dbReference>
<keyword evidence="10" id="KW-1185">Reference proteome</keyword>
<evidence type="ECO:0000256" key="2">
    <source>
        <dbReference type="ARBA" id="ARBA00004496"/>
    </source>
</evidence>
<dbReference type="Proteomes" id="UP000886611">
    <property type="component" value="Unassembled WGS sequence"/>
</dbReference>
<feature type="non-terminal residue" evidence="9">
    <location>
        <position position="851"/>
    </location>
</feature>
<feature type="domain" description="VWFA" evidence="8">
    <location>
        <begin position="246"/>
        <end position="446"/>
    </location>
</feature>
<evidence type="ECO:0000256" key="5">
    <source>
        <dbReference type="ARBA" id="ARBA00022490"/>
    </source>
</evidence>
<evidence type="ECO:0000256" key="7">
    <source>
        <dbReference type="ARBA" id="ARBA00023242"/>
    </source>
</evidence>
<dbReference type="PANTHER" id="PTHR13339">
    <property type="entry name" value="COP9 SIGNALOSOME COMPLEX SUBUNIT 8"/>
    <property type="match status" value="1"/>
</dbReference>
<dbReference type="AlphaFoldDB" id="A0A8X8BM11"/>
<dbReference type="InterPro" id="IPR036465">
    <property type="entry name" value="vWFA_dom_sf"/>
</dbReference>
<dbReference type="Gene3D" id="3.40.50.410">
    <property type="entry name" value="von Willebrand factor, type A domain"/>
    <property type="match status" value="2"/>
</dbReference>
<dbReference type="SUPFAM" id="SSF53300">
    <property type="entry name" value="vWA-like"/>
    <property type="match status" value="2"/>
</dbReference>
<proteinExistence type="inferred from homology"/>